<name>N6X126_9GAMM</name>
<protein>
    <submittedName>
        <fullName evidence="1">Formate dehydrogenase</fullName>
    </submittedName>
</protein>
<proteinExistence type="predicted"/>
<evidence type="ECO:0000313" key="1">
    <source>
        <dbReference type="EMBL" id="ENO14763.1"/>
    </source>
</evidence>
<dbReference type="EMBL" id="APLQ01000011">
    <property type="protein sequence ID" value="ENO14763.1"/>
    <property type="molecule type" value="Genomic_DNA"/>
</dbReference>
<keyword evidence="2" id="KW-1185">Reference proteome</keyword>
<organism evidence="1 2">
    <name type="scientific">Marinobacter nanhaiticus D15-8W</name>
    <dbReference type="NCBI Taxonomy" id="626887"/>
    <lineage>
        <taxon>Bacteria</taxon>
        <taxon>Pseudomonadati</taxon>
        <taxon>Pseudomonadota</taxon>
        <taxon>Gammaproteobacteria</taxon>
        <taxon>Pseudomonadales</taxon>
        <taxon>Marinobacteraceae</taxon>
        <taxon>Marinobacter</taxon>
    </lineage>
</organism>
<gene>
    <name evidence="1" type="ORF">J057_05411</name>
</gene>
<dbReference type="AlphaFoldDB" id="N6X126"/>
<dbReference type="PATRIC" id="fig|626887.3.peg.1071"/>
<dbReference type="STRING" id="626887.J057_05411"/>
<accession>N6X126</accession>
<sequence>MSDQLHHLIKMINQISTNLDHGDKHKAAEAVAAHIKKFWARSMKQQIIEYEDIDGSELNQVSRLAVAQLKELRQAS</sequence>
<dbReference type="Proteomes" id="UP000013165">
    <property type="component" value="Unassembled WGS sequence"/>
</dbReference>
<evidence type="ECO:0000313" key="2">
    <source>
        <dbReference type="Proteomes" id="UP000013165"/>
    </source>
</evidence>
<dbReference type="OrthoDB" id="8527650at2"/>
<dbReference type="InterPro" id="IPR021074">
    <property type="entry name" value="Formate_DH_dsu"/>
</dbReference>
<dbReference type="Pfam" id="PF11390">
    <property type="entry name" value="FdsD"/>
    <property type="match status" value="1"/>
</dbReference>
<reference evidence="1 2" key="1">
    <citation type="journal article" date="2013" name="Genome Announc.">
        <title>Genome Sequence of the Polycyclic Aromatic Hydrocarbon-Degrading Bacterium Strain Marinobacter nanhaiticus D15-8WT.</title>
        <authorList>
            <person name="Cui Z."/>
            <person name="Gao W."/>
            <person name="Li Q."/>
            <person name="Xu G."/>
            <person name="Zheng L."/>
        </authorList>
    </citation>
    <scope>NUCLEOTIDE SEQUENCE [LARGE SCALE GENOMIC DNA]</scope>
    <source>
        <strain evidence="1 2">D15-8W</strain>
    </source>
</reference>
<dbReference type="HOGENOM" id="CLU_166802_1_1_6"/>
<dbReference type="RefSeq" id="WP_004579060.1">
    <property type="nucleotide sequence ID" value="NZ_AP028878.1"/>
</dbReference>
<comment type="caution">
    <text evidence="1">The sequence shown here is derived from an EMBL/GenBank/DDBJ whole genome shotgun (WGS) entry which is preliminary data.</text>
</comment>
<dbReference type="eggNOG" id="ENOG5032Z86">
    <property type="taxonomic scope" value="Bacteria"/>
</dbReference>